<accession>A0A0E9V906</accession>
<dbReference type="EMBL" id="GBXM01034086">
    <property type="protein sequence ID" value="JAH74491.1"/>
    <property type="molecule type" value="Transcribed_RNA"/>
</dbReference>
<sequence length="19" mass="2178">MHLMFTAGEYSDCRDSDLS</sequence>
<evidence type="ECO:0000313" key="1">
    <source>
        <dbReference type="EMBL" id="JAH74491.1"/>
    </source>
</evidence>
<proteinExistence type="predicted"/>
<reference evidence="1" key="1">
    <citation type="submission" date="2014-11" db="EMBL/GenBank/DDBJ databases">
        <authorList>
            <person name="Amaro Gonzalez C."/>
        </authorList>
    </citation>
    <scope>NUCLEOTIDE SEQUENCE</scope>
</reference>
<name>A0A0E9V906_ANGAN</name>
<organism evidence="1">
    <name type="scientific">Anguilla anguilla</name>
    <name type="common">European freshwater eel</name>
    <name type="synonym">Muraena anguilla</name>
    <dbReference type="NCBI Taxonomy" id="7936"/>
    <lineage>
        <taxon>Eukaryota</taxon>
        <taxon>Metazoa</taxon>
        <taxon>Chordata</taxon>
        <taxon>Craniata</taxon>
        <taxon>Vertebrata</taxon>
        <taxon>Euteleostomi</taxon>
        <taxon>Actinopterygii</taxon>
        <taxon>Neopterygii</taxon>
        <taxon>Teleostei</taxon>
        <taxon>Anguilliformes</taxon>
        <taxon>Anguillidae</taxon>
        <taxon>Anguilla</taxon>
    </lineage>
</organism>
<reference evidence="1" key="2">
    <citation type="journal article" date="2015" name="Fish Shellfish Immunol.">
        <title>Early steps in the European eel (Anguilla anguilla)-Vibrio vulnificus interaction in the gills: Role of the RtxA13 toxin.</title>
        <authorList>
            <person name="Callol A."/>
            <person name="Pajuelo D."/>
            <person name="Ebbesson L."/>
            <person name="Teles M."/>
            <person name="MacKenzie S."/>
            <person name="Amaro C."/>
        </authorList>
    </citation>
    <scope>NUCLEOTIDE SEQUENCE</scope>
</reference>
<dbReference type="AlphaFoldDB" id="A0A0E9V906"/>
<protein>
    <submittedName>
        <fullName evidence="1">Uncharacterized protein</fullName>
    </submittedName>
</protein>